<proteinExistence type="predicted"/>
<dbReference type="EnsemblPlants" id="AVESA.00010b.r2.2DG0362670.1">
    <property type="protein sequence ID" value="AVESA.00010b.r2.2DG0362670.1.CDS.1"/>
    <property type="gene ID" value="AVESA.00010b.r2.2DG0362670"/>
</dbReference>
<reference evidence="1" key="1">
    <citation type="submission" date="2021-05" db="EMBL/GenBank/DDBJ databases">
        <authorList>
            <person name="Scholz U."/>
            <person name="Mascher M."/>
            <person name="Fiebig A."/>
        </authorList>
    </citation>
    <scope>NUCLEOTIDE SEQUENCE [LARGE SCALE GENOMIC DNA]</scope>
</reference>
<evidence type="ECO:0000313" key="1">
    <source>
        <dbReference type="EnsemblPlants" id="AVESA.00010b.r2.2DG0362670.1.CDS.1"/>
    </source>
</evidence>
<organism evidence="1 2">
    <name type="scientific">Avena sativa</name>
    <name type="common">Oat</name>
    <dbReference type="NCBI Taxonomy" id="4498"/>
    <lineage>
        <taxon>Eukaryota</taxon>
        <taxon>Viridiplantae</taxon>
        <taxon>Streptophyta</taxon>
        <taxon>Embryophyta</taxon>
        <taxon>Tracheophyta</taxon>
        <taxon>Spermatophyta</taxon>
        <taxon>Magnoliopsida</taxon>
        <taxon>Liliopsida</taxon>
        <taxon>Poales</taxon>
        <taxon>Poaceae</taxon>
        <taxon>BOP clade</taxon>
        <taxon>Pooideae</taxon>
        <taxon>Poodae</taxon>
        <taxon>Poeae</taxon>
        <taxon>Poeae Chloroplast Group 1 (Aveneae type)</taxon>
        <taxon>Aveninae</taxon>
        <taxon>Avena</taxon>
    </lineage>
</organism>
<protein>
    <submittedName>
        <fullName evidence="1">Uncharacterized protein</fullName>
    </submittedName>
</protein>
<dbReference type="Proteomes" id="UP001732700">
    <property type="component" value="Chromosome 2D"/>
</dbReference>
<accession>A0ACD5V2E2</accession>
<name>A0ACD5V2E2_AVESA</name>
<reference evidence="1" key="2">
    <citation type="submission" date="2025-09" db="UniProtKB">
        <authorList>
            <consortium name="EnsemblPlants"/>
        </authorList>
    </citation>
    <scope>IDENTIFICATION</scope>
</reference>
<sequence>MAAARIPAIVLLALSAISISTVVPSGGSSSPSQSSNTDLAALLSFKAHVSDPEGVLASNWTTGTSFCHWVGIFCSRRGQCVTAVELPGVPLHGSLSPHLGNLSLLSIINLANTVLTGSIPGNLGRLHRLKFLDLGRNGLSGSIPSTIGNLTRLQALVLEVNHLFGAILVELLLA</sequence>
<keyword evidence="2" id="KW-1185">Reference proteome</keyword>
<evidence type="ECO:0000313" key="2">
    <source>
        <dbReference type="Proteomes" id="UP001732700"/>
    </source>
</evidence>